<organism evidence="1 2">
    <name type="scientific">Streptomyces adustus</name>
    <dbReference type="NCBI Taxonomy" id="1609272"/>
    <lineage>
        <taxon>Bacteria</taxon>
        <taxon>Bacillati</taxon>
        <taxon>Actinomycetota</taxon>
        <taxon>Actinomycetes</taxon>
        <taxon>Kitasatosporales</taxon>
        <taxon>Streptomycetaceae</taxon>
        <taxon>Streptomyces</taxon>
    </lineage>
</organism>
<dbReference type="Proteomes" id="UP000325849">
    <property type="component" value="Unassembled WGS sequence"/>
</dbReference>
<dbReference type="AlphaFoldDB" id="A0A5N8VAF0"/>
<dbReference type="InterPro" id="IPR045428">
    <property type="entry name" value="EACC1"/>
</dbReference>
<accession>A0A5N8VAF0</accession>
<dbReference type="Pfam" id="PF19953">
    <property type="entry name" value="EACC1"/>
    <property type="match status" value="1"/>
</dbReference>
<name>A0A5N8VAF0_9ACTN</name>
<keyword evidence="2" id="KW-1185">Reference proteome</keyword>
<protein>
    <submittedName>
        <fullName evidence="1">Uncharacterized protein</fullName>
    </submittedName>
</protein>
<proteinExistence type="predicted"/>
<dbReference type="EMBL" id="VJZD01000016">
    <property type="protein sequence ID" value="MPY30935.1"/>
    <property type="molecule type" value="Genomic_DNA"/>
</dbReference>
<reference evidence="1 2" key="1">
    <citation type="submission" date="2019-07" db="EMBL/GenBank/DDBJ databases">
        <title>New species of Amycolatopsis and Streptomyces.</title>
        <authorList>
            <person name="Duangmal K."/>
            <person name="Teo W.F.A."/>
            <person name="Lipun K."/>
        </authorList>
    </citation>
    <scope>NUCLEOTIDE SEQUENCE [LARGE SCALE GENOMIC DNA]</scope>
    <source>
        <strain evidence="1 2">NBRC 109810</strain>
    </source>
</reference>
<comment type="caution">
    <text evidence="1">The sequence shown here is derived from an EMBL/GenBank/DDBJ whole genome shotgun (WGS) entry which is preliminary data.</text>
</comment>
<evidence type="ECO:0000313" key="1">
    <source>
        <dbReference type="EMBL" id="MPY30935.1"/>
    </source>
</evidence>
<sequence length="115" mass="12608">MGHETADAPRTLELTLSDPAQLWGLRDWLRAQDGISVRVRPAAPAPGELGTADVLAVLAGSSVLAAAVKTLPDFLRSRRSNLRMQITVEGKQVEIEWENADRALEIVERLLRDTP</sequence>
<gene>
    <name evidence="1" type="ORF">FNH09_06275</name>
</gene>
<dbReference type="OrthoDB" id="4246678at2"/>
<evidence type="ECO:0000313" key="2">
    <source>
        <dbReference type="Proteomes" id="UP000325849"/>
    </source>
</evidence>
<dbReference type="RefSeq" id="WP_152885746.1">
    <property type="nucleotide sequence ID" value="NZ_VJZD01000016.1"/>
</dbReference>